<organism evidence="1 2">
    <name type="scientific">Rhamnella rubrinervis</name>
    <dbReference type="NCBI Taxonomy" id="2594499"/>
    <lineage>
        <taxon>Eukaryota</taxon>
        <taxon>Viridiplantae</taxon>
        <taxon>Streptophyta</taxon>
        <taxon>Embryophyta</taxon>
        <taxon>Tracheophyta</taxon>
        <taxon>Spermatophyta</taxon>
        <taxon>Magnoliopsida</taxon>
        <taxon>eudicotyledons</taxon>
        <taxon>Gunneridae</taxon>
        <taxon>Pentapetalae</taxon>
        <taxon>rosids</taxon>
        <taxon>fabids</taxon>
        <taxon>Rosales</taxon>
        <taxon>Rhamnaceae</taxon>
        <taxon>rhamnoid group</taxon>
        <taxon>Rhamneae</taxon>
        <taxon>Rhamnella</taxon>
    </lineage>
</organism>
<dbReference type="AlphaFoldDB" id="A0A8K0E0Q7"/>
<reference evidence="1" key="1">
    <citation type="submission" date="2020-03" db="EMBL/GenBank/DDBJ databases">
        <title>A high-quality chromosome-level genome assembly of a woody plant with both climbing and erect habits, Rhamnella rubrinervis.</title>
        <authorList>
            <person name="Lu Z."/>
            <person name="Yang Y."/>
            <person name="Zhu X."/>
            <person name="Sun Y."/>
        </authorList>
    </citation>
    <scope>NUCLEOTIDE SEQUENCE</scope>
    <source>
        <strain evidence="1">BYM</strain>
        <tissue evidence="1">Leaf</tissue>
    </source>
</reference>
<name>A0A8K0E0Q7_9ROSA</name>
<protein>
    <submittedName>
        <fullName evidence="1">Uncharacterized protein</fullName>
    </submittedName>
</protein>
<sequence>MLVIDSCYGFRGGAFAGKHCERAVICLRDLTTPSTHFNEELPPQTASETDLQPMIAYDPVSNPTLVVVLMIFVADITPPRYALRGALWSLIRFQLFWSSSAHERSWRSSYSPSQTDFRVMHEVVFATYRYSWSFLHLACWDPLVCSKQTRGLSAEFCFEVRFRADFSLSRFDHHHKLKSFKDRNAVRPRFVSNLWSPTRISNPSLEYSGRKGSFTQVITIEKVKHALLVGNVDVLVIFTTKSLWLTDEVSKTDFSALDWIIPKPATVDENSNLTGFCQFSGVRHANVQLGSSSPYMAFLFFLSHLAGLLFISRVDAGNPSFFHIRKAFDYEGLSGALHVLVSRTKFCSWIDLFSPQRKISALINGFRWLLWLFPGSYSAILRPITIGFWSSLAFERPPPWRAGCLINSDYLKFVHTLMVYKWPLSTSDMLASRRPRSRDASILPFRGGDSDHLVHLWFASVDNLGMPIIEICIFTFLRGLPPAGLERLEVFYSSLASLFARLLSCDSNRRCLDRGFLPASKCVIGGKELETASSLRLALRYAIRDCLGRLRIDCYFQFGGRYVRNQRHFSNVFIPLAALFGFYSASLRSKCYSKVARCTTPLGSSDPREFGVAGRSLAYSAGFVSAWGWSRLIMTVVVMAVRPWRARDFGGSSLSECDSTYVANLLFRRGGSPVGLQIKMVN</sequence>
<accession>A0A8K0E0Q7</accession>
<evidence type="ECO:0000313" key="2">
    <source>
        <dbReference type="Proteomes" id="UP000796880"/>
    </source>
</evidence>
<evidence type="ECO:0000313" key="1">
    <source>
        <dbReference type="EMBL" id="KAF3441092.1"/>
    </source>
</evidence>
<gene>
    <name evidence="1" type="ORF">FNV43_RR19378</name>
</gene>
<dbReference type="Proteomes" id="UP000796880">
    <property type="component" value="Unassembled WGS sequence"/>
</dbReference>
<keyword evidence="2" id="KW-1185">Reference proteome</keyword>
<proteinExistence type="predicted"/>
<dbReference type="EMBL" id="VOIH02000008">
    <property type="protein sequence ID" value="KAF3441092.1"/>
    <property type="molecule type" value="Genomic_DNA"/>
</dbReference>
<comment type="caution">
    <text evidence="1">The sequence shown here is derived from an EMBL/GenBank/DDBJ whole genome shotgun (WGS) entry which is preliminary data.</text>
</comment>